<reference evidence="2" key="1">
    <citation type="journal article" date="2013" name="Nature">
        <title>Pan genome of the phytoplankton Emiliania underpins its global distribution.</title>
        <authorList>
            <person name="Read B.A."/>
            <person name="Kegel J."/>
            <person name="Klute M.J."/>
            <person name="Kuo A."/>
            <person name="Lefebvre S.C."/>
            <person name="Maumus F."/>
            <person name="Mayer C."/>
            <person name="Miller J."/>
            <person name="Monier A."/>
            <person name="Salamov A."/>
            <person name="Young J."/>
            <person name="Aguilar M."/>
            <person name="Claverie J.M."/>
            <person name="Frickenhaus S."/>
            <person name="Gonzalez K."/>
            <person name="Herman E.K."/>
            <person name="Lin Y.C."/>
            <person name="Napier J."/>
            <person name="Ogata H."/>
            <person name="Sarno A.F."/>
            <person name="Shmutz J."/>
            <person name="Schroeder D."/>
            <person name="de Vargas C."/>
            <person name="Verret F."/>
            <person name="von Dassow P."/>
            <person name="Valentin K."/>
            <person name="Van de Peer Y."/>
            <person name="Wheeler G."/>
            <person name="Dacks J.B."/>
            <person name="Delwiche C.F."/>
            <person name="Dyhrman S.T."/>
            <person name="Glockner G."/>
            <person name="John U."/>
            <person name="Richards T."/>
            <person name="Worden A.Z."/>
            <person name="Zhang X."/>
            <person name="Grigoriev I.V."/>
            <person name="Allen A.E."/>
            <person name="Bidle K."/>
            <person name="Borodovsky M."/>
            <person name="Bowler C."/>
            <person name="Brownlee C."/>
            <person name="Cock J.M."/>
            <person name="Elias M."/>
            <person name="Gladyshev V.N."/>
            <person name="Groth M."/>
            <person name="Guda C."/>
            <person name="Hadaegh A."/>
            <person name="Iglesias-Rodriguez M.D."/>
            <person name="Jenkins J."/>
            <person name="Jones B.M."/>
            <person name="Lawson T."/>
            <person name="Leese F."/>
            <person name="Lindquist E."/>
            <person name="Lobanov A."/>
            <person name="Lomsadze A."/>
            <person name="Malik S.B."/>
            <person name="Marsh M.E."/>
            <person name="Mackinder L."/>
            <person name="Mock T."/>
            <person name="Mueller-Roeber B."/>
            <person name="Pagarete A."/>
            <person name="Parker M."/>
            <person name="Probert I."/>
            <person name="Quesneville H."/>
            <person name="Raines C."/>
            <person name="Rensing S.A."/>
            <person name="Riano-Pachon D.M."/>
            <person name="Richier S."/>
            <person name="Rokitta S."/>
            <person name="Shiraiwa Y."/>
            <person name="Soanes D.M."/>
            <person name="van der Giezen M."/>
            <person name="Wahlund T.M."/>
            <person name="Williams B."/>
            <person name="Wilson W."/>
            <person name="Wolfe G."/>
            <person name="Wurch L.L."/>
        </authorList>
    </citation>
    <scope>NUCLEOTIDE SEQUENCE</scope>
</reference>
<sequence>MAALRSAARSLWRRVHPDLFQRHPAAAASNQRAMQDVGAFLDAAAERHHALLTGAPPPPPPPARSLAFFVDAPAPAEPREVCVRLAPPHVPRHLASAAAAERWADGVRRCIEDAVAALDGSPDVRAAETALLVAEALLAQATELREALDLSWQGVRLRLLPAAEEGAANCRLTDGAGGGAQLLVRGTQGAAEVLALVRREAHSLRRARERAVLLDELCARLGCADATAIGIGRGCGDEQVASLRRLLCEVPEGGLVLGDRFEPARLHLVIGSGAAEAAERAMAGRRGAMEVYVALPSVFGAAELAAAIASAIGRDGAVRTRHGTRISAVGGSKRQR</sequence>
<evidence type="ECO:0008006" key="3">
    <source>
        <dbReference type="Google" id="ProtNLM"/>
    </source>
</evidence>
<dbReference type="AlphaFoldDB" id="A0A0D3KX53"/>
<dbReference type="Proteomes" id="UP000013827">
    <property type="component" value="Unassembled WGS sequence"/>
</dbReference>
<dbReference type="EnsemblProtists" id="EOD40338">
    <property type="protein sequence ID" value="EOD40338"/>
    <property type="gene ID" value="EMIHUDRAFT_222778"/>
</dbReference>
<reference evidence="1" key="2">
    <citation type="submission" date="2024-10" db="UniProtKB">
        <authorList>
            <consortium name="EnsemblProtists"/>
        </authorList>
    </citation>
    <scope>IDENTIFICATION</scope>
</reference>
<proteinExistence type="predicted"/>
<evidence type="ECO:0000313" key="1">
    <source>
        <dbReference type="EnsemblProtists" id="EOD40338"/>
    </source>
</evidence>
<dbReference type="KEGG" id="ehx:EMIHUDRAFT_222778"/>
<accession>A0A0D3KX53</accession>
<protein>
    <recommendedName>
        <fullName evidence="3">DUF4460 domain-containing protein</fullName>
    </recommendedName>
</protein>
<dbReference type="GeneID" id="17285609"/>
<dbReference type="RefSeq" id="XP_005792767.1">
    <property type="nucleotide sequence ID" value="XM_005792710.1"/>
</dbReference>
<name>A0A0D3KX53_EMIH1</name>
<evidence type="ECO:0000313" key="2">
    <source>
        <dbReference type="Proteomes" id="UP000013827"/>
    </source>
</evidence>
<dbReference type="PaxDb" id="2903-EOD40338"/>
<keyword evidence="2" id="KW-1185">Reference proteome</keyword>
<organism evidence="1 2">
    <name type="scientific">Emiliania huxleyi (strain CCMP1516)</name>
    <dbReference type="NCBI Taxonomy" id="280463"/>
    <lineage>
        <taxon>Eukaryota</taxon>
        <taxon>Haptista</taxon>
        <taxon>Haptophyta</taxon>
        <taxon>Prymnesiophyceae</taxon>
        <taxon>Isochrysidales</taxon>
        <taxon>Noelaerhabdaceae</taxon>
        <taxon>Emiliania</taxon>
    </lineage>
</organism>
<dbReference type="HOGENOM" id="CLU_827488_0_0_1"/>